<reference evidence="1" key="2">
    <citation type="journal article" date="2015" name="Fish Shellfish Immunol.">
        <title>Early steps in the European eel (Anguilla anguilla)-Vibrio vulnificus interaction in the gills: Role of the RtxA13 toxin.</title>
        <authorList>
            <person name="Callol A."/>
            <person name="Pajuelo D."/>
            <person name="Ebbesson L."/>
            <person name="Teles M."/>
            <person name="MacKenzie S."/>
            <person name="Amaro C."/>
        </authorList>
    </citation>
    <scope>NUCLEOTIDE SEQUENCE</scope>
</reference>
<organism evidence="1">
    <name type="scientific">Anguilla anguilla</name>
    <name type="common">European freshwater eel</name>
    <name type="synonym">Muraena anguilla</name>
    <dbReference type="NCBI Taxonomy" id="7936"/>
    <lineage>
        <taxon>Eukaryota</taxon>
        <taxon>Metazoa</taxon>
        <taxon>Chordata</taxon>
        <taxon>Craniata</taxon>
        <taxon>Vertebrata</taxon>
        <taxon>Euteleostomi</taxon>
        <taxon>Actinopterygii</taxon>
        <taxon>Neopterygii</taxon>
        <taxon>Teleostei</taxon>
        <taxon>Anguilliformes</taxon>
        <taxon>Anguillidae</taxon>
        <taxon>Anguilla</taxon>
    </lineage>
</organism>
<protein>
    <submittedName>
        <fullName evidence="1">Uncharacterized protein</fullName>
    </submittedName>
</protein>
<dbReference type="EMBL" id="GBXM01022683">
    <property type="protein sequence ID" value="JAH85894.1"/>
    <property type="molecule type" value="Transcribed_RNA"/>
</dbReference>
<dbReference type="AlphaFoldDB" id="A0A0E9W697"/>
<name>A0A0E9W697_ANGAN</name>
<proteinExistence type="predicted"/>
<evidence type="ECO:0000313" key="1">
    <source>
        <dbReference type="EMBL" id="JAH85894.1"/>
    </source>
</evidence>
<accession>A0A0E9W697</accession>
<reference evidence="1" key="1">
    <citation type="submission" date="2014-11" db="EMBL/GenBank/DDBJ databases">
        <authorList>
            <person name="Amaro Gonzalez C."/>
        </authorList>
    </citation>
    <scope>NUCLEOTIDE SEQUENCE</scope>
</reference>
<sequence length="36" mass="4239">MLSRIPLFLDLFNKRACIKTPTRSGLYSRQLCLQVR</sequence>